<proteinExistence type="predicted"/>
<organism evidence="2 3">
    <name type="scientific">Polaribacter pacificus</name>
    <dbReference type="NCBI Taxonomy" id="1775173"/>
    <lineage>
        <taxon>Bacteria</taxon>
        <taxon>Pseudomonadati</taxon>
        <taxon>Bacteroidota</taxon>
        <taxon>Flavobacteriia</taxon>
        <taxon>Flavobacteriales</taxon>
        <taxon>Flavobacteriaceae</taxon>
    </lineage>
</organism>
<dbReference type="Proteomes" id="UP000633278">
    <property type="component" value="Unassembled WGS sequence"/>
</dbReference>
<dbReference type="EMBL" id="BMJW01000001">
    <property type="protein sequence ID" value="GGG90934.1"/>
    <property type="molecule type" value="Genomic_DNA"/>
</dbReference>
<feature type="domain" description="DUF6089" evidence="1">
    <location>
        <begin position="3"/>
        <end position="222"/>
    </location>
</feature>
<gene>
    <name evidence="2" type="ORF">GCM10011416_04330</name>
</gene>
<dbReference type="Pfam" id="PF19573">
    <property type="entry name" value="DUF6089"/>
    <property type="match status" value="1"/>
</dbReference>
<reference evidence="2" key="1">
    <citation type="journal article" date="2014" name="Int. J. Syst. Evol. Microbiol.">
        <title>Complete genome sequence of Corynebacterium casei LMG S-19264T (=DSM 44701T), isolated from a smear-ripened cheese.</title>
        <authorList>
            <consortium name="US DOE Joint Genome Institute (JGI-PGF)"/>
            <person name="Walter F."/>
            <person name="Albersmeier A."/>
            <person name="Kalinowski J."/>
            <person name="Ruckert C."/>
        </authorList>
    </citation>
    <scope>NUCLEOTIDE SEQUENCE</scope>
    <source>
        <strain evidence="2">CGMCC 1.15763</strain>
    </source>
</reference>
<dbReference type="AlphaFoldDB" id="A0A917HUB6"/>
<evidence type="ECO:0000313" key="3">
    <source>
        <dbReference type="Proteomes" id="UP000633278"/>
    </source>
</evidence>
<dbReference type="RefSeq" id="WP_188597627.1">
    <property type="nucleotide sequence ID" value="NZ_BMJW01000001.1"/>
</dbReference>
<dbReference type="InterPro" id="IPR011250">
    <property type="entry name" value="OMP/PagP_B-barrel"/>
</dbReference>
<dbReference type="SUPFAM" id="SSF56925">
    <property type="entry name" value="OMPA-like"/>
    <property type="match status" value="1"/>
</dbReference>
<sequence>MRKQFLILVCVCITSISWSQVHEIGMSFGGVNYIGDVGKTTYLSPNAFGGGIFYKYNLNPRVALRGGISYYSIEADDADATNGIRKNRGYSFNNAINELAIGVEFNFFEYNIASTTKTYTPYILLELAGIMYKSPKTDLGNGQFAYQNKKAISIPFGIGFKSKLTQRIALAIESKVSYTFKDDLDYTSKDFPSLNFGGNSNDWYVFTGISLVYTFGRPACFAEFR</sequence>
<name>A0A917HUB6_9FLAO</name>
<reference evidence="2" key="2">
    <citation type="submission" date="2020-09" db="EMBL/GenBank/DDBJ databases">
        <authorList>
            <person name="Sun Q."/>
            <person name="Zhou Y."/>
        </authorList>
    </citation>
    <scope>NUCLEOTIDE SEQUENCE</scope>
    <source>
        <strain evidence="2">CGMCC 1.15763</strain>
    </source>
</reference>
<comment type="caution">
    <text evidence="2">The sequence shown here is derived from an EMBL/GenBank/DDBJ whole genome shotgun (WGS) entry which is preliminary data.</text>
</comment>
<protein>
    <recommendedName>
        <fullName evidence="1">DUF6089 domain-containing protein</fullName>
    </recommendedName>
</protein>
<evidence type="ECO:0000259" key="1">
    <source>
        <dbReference type="Pfam" id="PF19573"/>
    </source>
</evidence>
<dbReference type="Gene3D" id="2.40.160.20">
    <property type="match status" value="1"/>
</dbReference>
<accession>A0A917HUB6</accession>
<keyword evidence="3" id="KW-1185">Reference proteome</keyword>
<dbReference type="InterPro" id="IPR045743">
    <property type="entry name" value="DUF6089"/>
</dbReference>
<evidence type="ECO:0000313" key="2">
    <source>
        <dbReference type="EMBL" id="GGG90934.1"/>
    </source>
</evidence>